<comment type="caution">
    <text evidence="2">The sequence shown here is derived from an EMBL/GenBank/DDBJ whole genome shotgun (WGS) entry which is preliminary data.</text>
</comment>
<evidence type="ECO:0000259" key="1">
    <source>
        <dbReference type="Pfam" id="PF03078"/>
    </source>
</evidence>
<dbReference type="AlphaFoldDB" id="A0ABD1ACA0"/>
<dbReference type="InterPro" id="IPR004312">
    <property type="entry name" value="ATHILA_Orf1_C"/>
</dbReference>
<organism evidence="2 3">
    <name type="scientific">Cardamine amara subsp. amara</name>
    <dbReference type="NCBI Taxonomy" id="228776"/>
    <lineage>
        <taxon>Eukaryota</taxon>
        <taxon>Viridiplantae</taxon>
        <taxon>Streptophyta</taxon>
        <taxon>Embryophyta</taxon>
        <taxon>Tracheophyta</taxon>
        <taxon>Spermatophyta</taxon>
        <taxon>Magnoliopsida</taxon>
        <taxon>eudicotyledons</taxon>
        <taxon>Gunneridae</taxon>
        <taxon>Pentapetalae</taxon>
        <taxon>rosids</taxon>
        <taxon>malvids</taxon>
        <taxon>Brassicales</taxon>
        <taxon>Brassicaceae</taxon>
        <taxon>Cardamineae</taxon>
        <taxon>Cardamine</taxon>
    </lineage>
</organism>
<feature type="domain" description="Arabidopsis retrotransposon Orf1 C-terminal" evidence="1">
    <location>
        <begin position="15"/>
        <end position="137"/>
    </location>
</feature>
<gene>
    <name evidence="2" type="ORF">V5N11_034681</name>
</gene>
<dbReference type="Pfam" id="PF03078">
    <property type="entry name" value="ATHILA"/>
    <property type="match status" value="1"/>
</dbReference>
<evidence type="ECO:0000313" key="3">
    <source>
        <dbReference type="Proteomes" id="UP001558713"/>
    </source>
</evidence>
<proteinExistence type="predicted"/>
<reference evidence="2 3" key="1">
    <citation type="submission" date="2024-04" db="EMBL/GenBank/DDBJ databases">
        <title>Genome assembly C_amara_ONT_v2.</title>
        <authorList>
            <person name="Yant L."/>
            <person name="Moore C."/>
            <person name="Slenker M."/>
        </authorList>
    </citation>
    <scope>NUCLEOTIDE SEQUENCE [LARGE SCALE GENOMIC DNA]</scope>
    <source>
        <tissue evidence="2">Leaf</tissue>
    </source>
</reference>
<protein>
    <recommendedName>
        <fullName evidence="1">Arabidopsis retrotransposon Orf1 C-terminal domain-containing protein</fullName>
    </recommendedName>
</protein>
<keyword evidence="3" id="KW-1185">Reference proteome</keyword>
<sequence>MIHCSTMHGLGVEIKPTRFADMQVLRKMGIQDDVLRMVRKIGLGCICIKQYDRFPDLIRQFLATARVYYSNEIVRNTQEGSLTFLIRGVQYKISLRDLYGIYGFEKEKTRVALPAQFLDVQAYWKNFGNELYDSKTSTQTDV</sequence>
<evidence type="ECO:0000313" key="2">
    <source>
        <dbReference type="EMBL" id="KAL1204427.1"/>
    </source>
</evidence>
<accession>A0ABD1ACA0</accession>
<dbReference type="Proteomes" id="UP001558713">
    <property type="component" value="Unassembled WGS sequence"/>
</dbReference>
<name>A0ABD1ACA0_CARAN</name>
<dbReference type="EMBL" id="JBANAX010000538">
    <property type="protein sequence ID" value="KAL1204427.1"/>
    <property type="molecule type" value="Genomic_DNA"/>
</dbReference>